<sequence>MHTSKKLLSILATAAVLSGASVATAQADNLFDRYGDATGNRPLSIYQQQEFNAKALRDAAGNRLLILQHVGTLNGEEPLSQDLQKESIAKIHAAGTSNARHAMPFQGDWNGTAKAGFPHR</sequence>
<dbReference type="RefSeq" id="WP_265966788.1">
    <property type="nucleotide sequence ID" value="NZ_JAPEVI010000003.1"/>
</dbReference>
<keyword evidence="4" id="KW-1185">Reference proteome</keyword>
<evidence type="ECO:0000256" key="2">
    <source>
        <dbReference type="SAM" id="SignalP"/>
    </source>
</evidence>
<keyword evidence="2" id="KW-0732">Signal</keyword>
<evidence type="ECO:0008006" key="5">
    <source>
        <dbReference type="Google" id="ProtNLM"/>
    </source>
</evidence>
<accession>A0ABT3R9K6</accession>
<evidence type="ECO:0000256" key="1">
    <source>
        <dbReference type="SAM" id="MobiDB-lite"/>
    </source>
</evidence>
<organism evidence="3 4">
    <name type="scientific">Roseibium salinum</name>
    <dbReference type="NCBI Taxonomy" id="1604349"/>
    <lineage>
        <taxon>Bacteria</taxon>
        <taxon>Pseudomonadati</taxon>
        <taxon>Pseudomonadota</taxon>
        <taxon>Alphaproteobacteria</taxon>
        <taxon>Hyphomicrobiales</taxon>
        <taxon>Stappiaceae</taxon>
        <taxon>Roseibium</taxon>
    </lineage>
</organism>
<evidence type="ECO:0000313" key="4">
    <source>
        <dbReference type="Proteomes" id="UP001300261"/>
    </source>
</evidence>
<dbReference type="EMBL" id="JAPEVI010000003">
    <property type="protein sequence ID" value="MCX2725678.1"/>
    <property type="molecule type" value="Genomic_DNA"/>
</dbReference>
<reference evidence="3 4" key="1">
    <citation type="journal article" date="2016" name="Int. J. Syst. Evol. Microbiol.">
        <title>Labrenzia salina sp. nov., isolated from the rhizosphere of the halophyte Arthrocnemum macrostachyum.</title>
        <authorList>
            <person name="Camacho M."/>
            <person name="Redondo-Gomez S."/>
            <person name="Rodriguez-Llorente I."/>
            <person name="Rohde M."/>
            <person name="Sproer C."/>
            <person name="Schumann P."/>
            <person name="Klenk H.P."/>
            <person name="Montero-Calasanz M.D.C."/>
        </authorList>
    </citation>
    <scope>NUCLEOTIDE SEQUENCE [LARGE SCALE GENOMIC DNA]</scope>
    <source>
        <strain evidence="3 4">DSM 29163</strain>
    </source>
</reference>
<name>A0ABT3R9K6_9HYPH</name>
<proteinExistence type="predicted"/>
<feature type="region of interest" description="Disordered" evidence="1">
    <location>
        <begin position="101"/>
        <end position="120"/>
    </location>
</feature>
<feature type="chain" id="PRO_5045170950" description="DUF4148 domain-containing protein" evidence="2">
    <location>
        <begin position="28"/>
        <end position="120"/>
    </location>
</feature>
<comment type="caution">
    <text evidence="3">The sequence shown here is derived from an EMBL/GenBank/DDBJ whole genome shotgun (WGS) entry which is preliminary data.</text>
</comment>
<evidence type="ECO:0000313" key="3">
    <source>
        <dbReference type="EMBL" id="MCX2725678.1"/>
    </source>
</evidence>
<feature type="signal peptide" evidence="2">
    <location>
        <begin position="1"/>
        <end position="27"/>
    </location>
</feature>
<dbReference type="Proteomes" id="UP001300261">
    <property type="component" value="Unassembled WGS sequence"/>
</dbReference>
<protein>
    <recommendedName>
        <fullName evidence="5">DUF4148 domain-containing protein</fullName>
    </recommendedName>
</protein>
<gene>
    <name evidence="3" type="ORF">ON753_25520</name>
</gene>